<dbReference type="AlphaFoldDB" id="A0A9N8YNX0"/>
<feature type="non-terminal residue" evidence="7">
    <location>
        <position position="250"/>
    </location>
</feature>
<sequence length="250" mass="29269">MSITTDNASNMNSMFTNLEEKYFNEDLEFSSANQHVYCLAHIINLAVQEILKSLYNYNFEENDEVDEYSDDNEEITTLGALGKALDDLVIIDKSLTKYSLTNNEWKKLEQIKKLLKLEYFKDHDFKDETIEIYQQQIVNLWKTKYMPTLNQNNNQITNKPSGLMAYIVKKRKYTELDELVKYLQEPLVNCNIDILTFWKLHEKDYPNLSKMARDFLAIPGTSVPVERIFSNSADLISSKRYSLNPETIKI</sequence>
<accession>A0A9N8YNX0</accession>
<dbReference type="Proteomes" id="UP000789405">
    <property type="component" value="Unassembled WGS sequence"/>
</dbReference>
<evidence type="ECO:0000256" key="4">
    <source>
        <dbReference type="ARBA" id="ARBA00022833"/>
    </source>
</evidence>
<evidence type="ECO:0000313" key="8">
    <source>
        <dbReference type="Proteomes" id="UP000789405"/>
    </source>
</evidence>
<keyword evidence="2" id="KW-0479">Metal-binding</keyword>
<evidence type="ECO:0000256" key="2">
    <source>
        <dbReference type="ARBA" id="ARBA00022723"/>
    </source>
</evidence>
<dbReference type="EMBL" id="CAJVPY010000047">
    <property type="protein sequence ID" value="CAG8446528.1"/>
    <property type="molecule type" value="Genomic_DNA"/>
</dbReference>
<dbReference type="SUPFAM" id="SSF53098">
    <property type="entry name" value="Ribonuclease H-like"/>
    <property type="match status" value="1"/>
</dbReference>
<keyword evidence="8" id="KW-1185">Reference proteome</keyword>
<keyword evidence="5" id="KW-0539">Nucleus</keyword>
<dbReference type="GO" id="GO:0005634">
    <property type="term" value="C:nucleus"/>
    <property type="evidence" value="ECO:0007669"/>
    <property type="project" value="UniProtKB-SubCell"/>
</dbReference>
<name>A0A9N8YNX0_9GLOM</name>
<protein>
    <submittedName>
        <fullName evidence="7">17985_t:CDS:1</fullName>
    </submittedName>
</protein>
<evidence type="ECO:0000256" key="3">
    <source>
        <dbReference type="ARBA" id="ARBA00022771"/>
    </source>
</evidence>
<dbReference type="InterPro" id="IPR008906">
    <property type="entry name" value="HATC_C_dom"/>
</dbReference>
<keyword evidence="4" id="KW-0862">Zinc</keyword>
<evidence type="ECO:0000259" key="6">
    <source>
        <dbReference type="Pfam" id="PF05699"/>
    </source>
</evidence>
<keyword evidence="3" id="KW-0863">Zinc-finger</keyword>
<gene>
    <name evidence="7" type="ORF">DERYTH_LOCUS245</name>
</gene>
<organism evidence="7 8">
    <name type="scientific">Dentiscutata erythropus</name>
    <dbReference type="NCBI Taxonomy" id="1348616"/>
    <lineage>
        <taxon>Eukaryota</taxon>
        <taxon>Fungi</taxon>
        <taxon>Fungi incertae sedis</taxon>
        <taxon>Mucoromycota</taxon>
        <taxon>Glomeromycotina</taxon>
        <taxon>Glomeromycetes</taxon>
        <taxon>Diversisporales</taxon>
        <taxon>Gigasporaceae</taxon>
        <taxon>Dentiscutata</taxon>
    </lineage>
</organism>
<comment type="caution">
    <text evidence="7">The sequence shown here is derived from an EMBL/GenBank/DDBJ whole genome shotgun (WGS) entry which is preliminary data.</text>
</comment>
<evidence type="ECO:0000256" key="1">
    <source>
        <dbReference type="ARBA" id="ARBA00004123"/>
    </source>
</evidence>
<dbReference type="InterPro" id="IPR052035">
    <property type="entry name" value="ZnF_BED_domain_contain"/>
</dbReference>
<evidence type="ECO:0000313" key="7">
    <source>
        <dbReference type="EMBL" id="CAG8446528.1"/>
    </source>
</evidence>
<dbReference type="InterPro" id="IPR012337">
    <property type="entry name" value="RNaseH-like_sf"/>
</dbReference>
<dbReference type="OrthoDB" id="2381924at2759"/>
<feature type="domain" description="HAT C-terminal dimerisation" evidence="6">
    <location>
        <begin position="178"/>
        <end position="248"/>
    </location>
</feature>
<dbReference type="GO" id="GO:0046983">
    <property type="term" value="F:protein dimerization activity"/>
    <property type="evidence" value="ECO:0007669"/>
    <property type="project" value="InterPro"/>
</dbReference>
<proteinExistence type="predicted"/>
<evidence type="ECO:0000256" key="5">
    <source>
        <dbReference type="ARBA" id="ARBA00023242"/>
    </source>
</evidence>
<dbReference type="Pfam" id="PF05699">
    <property type="entry name" value="Dimer_Tnp_hAT"/>
    <property type="match status" value="1"/>
</dbReference>
<comment type="subcellular location">
    <subcellularLocation>
        <location evidence="1">Nucleus</location>
    </subcellularLocation>
</comment>
<dbReference type="PANTHER" id="PTHR46481">
    <property type="entry name" value="ZINC FINGER BED DOMAIN-CONTAINING PROTEIN 4"/>
    <property type="match status" value="1"/>
</dbReference>
<dbReference type="GO" id="GO:0008270">
    <property type="term" value="F:zinc ion binding"/>
    <property type="evidence" value="ECO:0007669"/>
    <property type="project" value="UniProtKB-KW"/>
</dbReference>
<reference evidence="7" key="1">
    <citation type="submission" date="2021-06" db="EMBL/GenBank/DDBJ databases">
        <authorList>
            <person name="Kallberg Y."/>
            <person name="Tangrot J."/>
            <person name="Rosling A."/>
        </authorList>
    </citation>
    <scope>NUCLEOTIDE SEQUENCE</scope>
    <source>
        <strain evidence="7">MA453B</strain>
    </source>
</reference>
<dbReference type="PANTHER" id="PTHR46481:SF10">
    <property type="entry name" value="ZINC FINGER BED DOMAIN-CONTAINING PROTEIN 39"/>
    <property type="match status" value="1"/>
</dbReference>